<organism evidence="1 2">
    <name type="scientific">Fuerstiella marisgermanici</name>
    <dbReference type="NCBI Taxonomy" id="1891926"/>
    <lineage>
        <taxon>Bacteria</taxon>
        <taxon>Pseudomonadati</taxon>
        <taxon>Planctomycetota</taxon>
        <taxon>Planctomycetia</taxon>
        <taxon>Planctomycetales</taxon>
        <taxon>Planctomycetaceae</taxon>
        <taxon>Fuerstiella</taxon>
    </lineage>
</organism>
<gene>
    <name evidence="1" type="ORF">Fuma_03584</name>
</gene>
<dbReference type="Proteomes" id="UP000187735">
    <property type="component" value="Chromosome"/>
</dbReference>
<dbReference type="SUPFAM" id="SSF49785">
    <property type="entry name" value="Galactose-binding domain-like"/>
    <property type="match status" value="1"/>
</dbReference>
<dbReference type="EMBL" id="CP017641">
    <property type="protein sequence ID" value="APZ93966.1"/>
    <property type="molecule type" value="Genomic_DNA"/>
</dbReference>
<dbReference type="RefSeq" id="WP_077025344.1">
    <property type="nucleotide sequence ID" value="NZ_CP017641.1"/>
</dbReference>
<dbReference type="AlphaFoldDB" id="A0A1P8WIU1"/>
<protein>
    <submittedName>
        <fullName evidence="1">Uncharacterized protein</fullName>
    </submittedName>
</protein>
<name>A0A1P8WIU1_9PLAN</name>
<evidence type="ECO:0000313" key="1">
    <source>
        <dbReference type="EMBL" id="APZ93966.1"/>
    </source>
</evidence>
<dbReference type="InterPro" id="IPR008979">
    <property type="entry name" value="Galactose-bd-like_sf"/>
</dbReference>
<proteinExistence type="predicted"/>
<dbReference type="STRING" id="1891926.Fuma_03584"/>
<sequence length="131" mass="14745">MPQIVHEIRLAGPWEQRSNDADDWQRTRLPYQIDAATSDHCLRRKFHRPSGLEAASRLVLALYADISLQEVVINQAVIELTEQQDGASNPAIYLFDITAAAADFNTLEVRVSQPDDGKSHSLHEARLQIVE</sequence>
<dbReference type="OrthoDB" id="285989at2"/>
<dbReference type="KEGG" id="fmr:Fuma_03584"/>
<evidence type="ECO:0000313" key="2">
    <source>
        <dbReference type="Proteomes" id="UP000187735"/>
    </source>
</evidence>
<accession>A0A1P8WIU1</accession>
<keyword evidence="2" id="KW-1185">Reference proteome</keyword>
<reference evidence="1 2" key="1">
    <citation type="journal article" date="2016" name="Front. Microbiol.">
        <title>Fuerstia marisgermanicae gen. nov., sp. nov., an Unusual Member of the Phylum Planctomycetes from the German Wadden Sea.</title>
        <authorList>
            <person name="Kohn T."/>
            <person name="Heuer A."/>
            <person name="Jogler M."/>
            <person name="Vollmers J."/>
            <person name="Boedeker C."/>
            <person name="Bunk B."/>
            <person name="Rast P."/>
            <person name="Borchert D."/>
            <person name="Glockner I."/>
            <person name="Freese H.M."/>
            <person name="Klenk H.P."/>
            <person name="Overmann J."/>
            <person name="Kaster A.K."/>
            <person name="Rohde M."/>
            <person name="Wiegand S."/>
            <person name="Jogler C."/>
        </authorList>
    </citation>
    <scope>NUCLEOTIDE SEQUENCE [LARGE SCALE GENOMIC DNA]</scope>
    <source>
        <strain evidence="1 2">NH11</strain>
    </source>
</reference>